<dbReference type="RefSeq" id="WP_114643588.1">
    <property type="nucleotide sequence ID" value="NZ_JAACIO010000015.1"/>
</dbReference>
<dbReference type="EMBL" id="QUAJ01000041">
    <property type="protein sequence ID" value="REI39520.1"/>
    <property type="molecule type" value="Genomic_DNA"/>
</dbReference>
<name>A0ABX9KDY1_9FUSO</name>
<dbReference type="InterPro" id="IPR032676">
    <property type="entry name" value="YkuD_2"/>
</dbReference>
<dbReference type="PANTHER" id="PTHR38477:SF1">
    <property type="entry name" value="MUREIN L,D-TRANSPEPTIDASE CATALYTIC DOMAIN FAMILY PROTEIN"/>
    <property type="match status" value="1"/>
</dbReference>
<comment type="caution">
    <text evidence="2">The sequence shown here is derived from an EMBL/GenBank/DDBJ whole genome shotgun (WGS) entry which is preliminary data.</text>
</comment>
<reference evidence="2 3" key="1">
    <citation type="submission" date="2018-08" db="EMBL/GenBank/DDBJ databases">
        <title>Draft genome sequence of Psychrilyobacter sp. strain SD5 isolated from Black Sea water.</title>
        <authorList>
            <person name="Yadav S."/>
            <person name="Villanueva L."/>
            <person name="Damste J.S.S."/>
        </authorList>
    </citation>
    <scope>NUCLEOTIDE SEQUENCE [LARGE SCALE GENOMIC DNA]</scope>
    <source>
        <strain evidence="2 3">SD5</strain>
    </source>
</reference>
<feature type="signal peptide" evidence="1">
    <location>
        <begin position="1"/>
        <end position="22"/>
    </location>
</feature>
<proteinExistence type="predicted"/>
<evidence type="ECO:0000313" key="2">
    <source>
        <dbReference type="EMBL" id="REI39520.1"/>
    </source>
</evidence>
<evidence type="ECO:0008006" key="4">
    <source>
        <dbReference type="Google" id="ProtNLM"/>
    </source>
</evidence>
<dbReference type="Pfam" id="PF13645">
    <property type="entry name" value="YkuD_2"/>
    <property type="match status" value="1"/>
</dbReference>
<organism evidence="2 3">
    <name type="scientific">Psychrilyobacter piezotolerans</name>
    <dbReference type="NCBI Taxonomy" id="2293438"/>
    <lineage>
        <taxon>Bacteria</taxon>
        <taxon>Fusobacteriati</taxon>
        <taxon>Fusobacteriota</taxon>
        <taxon>Fusobacteriia</taxon>
        <taxon>Fusobacteriales</taxon>
        <taxon>Fusobacteriaceae</taxon>
        <taxon>Psychrilyobacter</taxon>
    </lineage>
</organism>
<keyword evidence="3" id="KW-1185">Reference proteome</keyword>
<keyword evidence="1" id="KW-0732">Signal</keyword>
<accession>A0ABX9KDY1</accession>
<feature type="chain" id="PRO_5045934630" description="L,D-transpeptidase catalytic domain" evidence="1">
    <location>
        <begin position="23"/>
        <end position="219"/>
    </location>
</feature>
<evidence type="ECO:0000256" key="1">
    <source>
        <dbReference type="SAM" id="SignalP"/>
    </source>
</evidence>
<protein>
    <recommendedName>
        <fullName evidence="4">L,D-transpeptidase catalytic domain</fullName>
    </recommendedName>
</protein>
<sequence>MKKNFIILITIITFVVSATSMAVDDYQGTTKNLYRKMKLSNKINYQLFENALTGYEKINSKTNGNFLTIIDFSKPSTEKRFYVLDMKREKVFYETYVSHGVNTGNLNATKFSNRVSSRQSSLGFFLTSETYFGSKGYSLRLDGLEPGINSNARKRAIVIHGADYANPDFIKKTGRLGRSWGCPALPLGLNKEIIDTIKNGSVIFVNGNDLSYVQKSKYI</sequence>
<gene>
    <name evidence="2" type="ORF">DYH56_14520</name>
</gene>
<dbReference type="Proteomes" id="UP000263486">
    <property type="component" value="Unassembled WGS sequence"/>
</dbReference>
<dbReference type="PANTHER" id="PTHR38477">
    <property type="entry name" value="HYPOTHETICAL EXPORTED PROTEIN"/>
    <property type="match status" value="1"/>
</dbReference>
<evidence type="ECO:0000313" key="3">
    <source>
        <dbReference type="Proteomes" id="UP000263486"/>
    </source>
</evidence>